<evidence type="ECO:0000313" key="8">
    <source>
        <dbReference type="Proteomes" id="UP001500866"/>
    </source>
</evidence>
<evidence type="ECO:0000313" key="7">
    <source>
        <dbReference type="EMBL" id="GAA0609394.1"/>
    </source>
</evidence>
<feature type="transmembrane region" description="Helical" evidence="6">
    <location>
        <begin position="126"/>
        <end position="148"/>
    </location>
</feature>
<evidence type="ECO:0000256" key="1">
    <source>
        <dbReference type="ARBA" id="ARBA00004141"/>
    </source>
</evidence>
<sequence>MGDKDNQELSHQANNTPKEVERQFFLPSQVMRTFGEKGKEHLNKNMPSQFILSLAAGSFMTFGAVFSVLLSLGIDAKGLAYLLEGLGFATGYLMVFISGSVLFTEVNVLLPTYYLQKSYWKKHKYVKFWVATYIGNIAGALFVALLIIGSGSMTPEFTNGLETLLGHKMQFTERGWIGWIQIVLSGIVANWLIGMAAFLTTSARDMIGKIMGTALPVTLFVAGNFQHSAANMGYFSLGLFASDNYEWHEYLLFNLLPASIGNIIGGAIFISLLFSYAYRKEIRR</sequence>
<comment type="subcellular location">
    <subcellularLocation>
        <location evidence="1">Membrane</location>
        <topology evidence="1">Multi-pass membrane protein</topology>
    </subcellularLocation>
</comment>
<dbReference type="EMBL" id="BAAADS010000019">
    <property type="protein sequence ID" value="GAA0609394.1"/>
    <property type="molecule type" value="Genomic_DNA"/>
</dbReference>
<dbReference type="PANTHER" id="PTHR30520">
    <property type="entry name" value="FORMATE TRANSPORTER-RELATED"/>
    <property type="match status" value="1"/>
</dbReference>
<evidence type="ECO:0000256" key="5">
    <source>
        <dbReference type="ARBA" id="ARBA00049660"/>
    </source>
</evidence>
<dbReference type="PANTHER" id="PTHR30520:SF6">
    <property type="entry name" value="FORMATE_NITRATE FAMILY TRANSPORTER (EUROFUNG)"/>
    <property type="match status" value="1"/>
</dbReference>
<feature type="transmembrane region" description="Helical" evidence="6">
    <location>
        <begin position="250"/>
        <end position="278"/>
    </location>
</feature>
<feature type="transmembrane region" description="Helical" evidence="6">
    <location>
        <begin position="210"/>
        <end position="230"/>
    </location>
</feature>
<reference evidence="7 8" key="1">
    <citation type="journal article" date="2019" name="Int. J. Syst. Evol. Microbiol.">
        <title>The Global Catalogue of Microorganisms (GCM) 10K type strain sequencing project: providing services to taxonomists for standard genome sequencing and annotation.</title>
        <authorList>
            <consortium name="The Broad Institute Genomics Platform"/>
            <consortium name="The Broad Institute Genome Sequencing Center for Infectious Disease"/>
            <person name="Wu L."/>
            <person name="Ma J."/>
        </authorList>
    </citation>
    <scope>NUCLEOTIDE SEQUENCE [LARGE SCALE GENOMIC DNA]</scope>
    <source>
        <strain evidence="7 8">JCM 15395</strain>
    </source>
</reference>
<accession>A0ABN1GDR4</accession>
<feature type="transmembrane region" description="Helical" evidence="6">
    <location>
        <begin position="92"/>
        <end position="114"/>
    </location>
</feature>
<feature type="transmembrane region" description="Helical" evidence="6">
    <location>
        <begin position="176"/>
        <end position="198"/>
    </location>
</feature>
<proteinExistence type="inferred from homology"/>
<protein>
    <submittedName>
        <fullName evidence="7">Formate/nitrite transporter family protein</fullName>
    </submittedName>
</protein>
<name>A0ABN1GDR4_9BACI</name>
<dbReference type="Proteomes" id="UP001500866">
    <property type="component" value="Unassembled WGS sequence"/>
</dbReference>
<dbReference type="Gene3D" id="1.20.1080.10">
    <property type="entry name" value="Glycerol uptake facilitator protein"/>
    <property type="match status" value="1"/>
</dbReference>
<dbReference type="RefSeq" id="WP_343814557.1">
    <property type="nucleotide sequence ID" value="NZ_BAAADS010000019.1"/>
</dbReference>
<dbReference type="InterPro" id="IPR023271">
    <property type="entry name" value="Aquaporin-like"/>
</dbReference>
<keyword evidence="8" id="KW-1185">Reference proteome</keyword>
<organism evidence="7 8">
    <name type="scientific">Virgibacillus siamensis</name>
    <dbReference type="NCBI Taxonomy" id="480071"/>
    <lineage>
        <taxon>Bacteria</taxon>
        <taxon>Bacillati</taxon>
        <taxon>Bacillota</taxon>
        <taxon>Bacilli</taxon>
        <taxon>Bacillales</taxon>
        <taxon>Bacillaceae</taxon>
        <taxon>Virgibacillus</taxon>
    </lineage>
</organism>
<evidence type="ECO:0000256" key="4">
    <source>
        <dbReference type="ARBA" id="ARBA00023136"/>
    </source>
</evidence>
<keyword evidence="4 6" id="KW-0472">Membrane</keyword>
<dbReference type="InterPro" id="IPR000292">
    <property type="entry name" value="For/NO2_transpt"/>
</dbReference>
<dbReference type="Pfam" id="PF01226">
    <property type="entry name" value="Form_Nir_trans"/>
    <property type="match status" value="1"/>
</dbReference>
<comment type="caution">
    <text evidence="7">The sequence shown here is derived from an EMBL/GenBank/DDBJ whole genome shotgun (WGS) entry which is preliminary data.</text>
</comment>
<evidence type="ECO:0000256" key="2">
    <source>
        <dbReference type="ARBA" id="ARBA00022692"/>
    </source>
</evidence>
<evidence type="ECO:0000256" key="3">
    <source>
        <dbReference type="ARBA" id="ARBA00022989"/>
    </source>
</evidence>
<keyword evidence="2 6" id="KW-0812">Transmembrane</keyword>
<evidence type="ECO:0000256" key="6">
    <source>
        <dbReference type="SAM" id="Phobius"/>
    </source>
</evidence>
<gene>
    <name evidence="7" type="ORF">GCM10009001_28550</name>
</gene>
<keyword evidence="3 6" id="KW-1133">Transmembrane helix</keyword>
<feature type="transmembrane region" description="Helical" evidence="6">
    <location>
        <begin position="50"/>
        <end position="72"/>
    </location>
</feature>
<comment type="similarity">
    <text evidence="5">Belongs to the FNT transporter (TC 1.A.16) family.</text>
</comment>